<feature type="region of interest" description="Disordered" evidence="1">
    <location>
        <begin position="106"/>
        <end position="145"/>
    </location>
</feature>
<gene>
    <name evidence="2" type="ORF">H105_08152</name>
</gene>
<keyword evidence="3" id="KW-1185">Reference proteome</keyword>
<dbReference type="Proteomes" id="UP000023623">
    <property type="component" value="Unassembled WGS sequence"/>
</dbReference>
<evidence type="ECO:0000313" key="3">
    <source>
        <dbReference type="Proteomes" id="UP000023623"/>
    </source>
</evidence>
<evidence type="ECO:0000313" key="2">
    <source>
        <dbReference type="EMBL" id="EZF69379.1"/>
    </source>
</evidence>
<feature type="compositionally biased region" description="Basic residues" evidence="1">
    <location>
        <begin position="133"/>
        <end position="145"/>
    </location>
</feature>
<sequence>MSMMPNNAPPASSLSPLKLPCYLVICTAVRSTCRGKSMYMASACHAPPPVRSPEYRTTTCSIGEQAREVQIINDRPLFCSVLFPLSPIPSFCLLFFLSPLPTPGSLLRGGPFQKKSKKMSRQREGGEIERNRGRGQKKKKAKGER</sequence>
<dbReference type="HOGENOM" id="CLU_1788200_0_0_1"/>
<name>A0A022XFX3_TRISD</name>
<dbReference type="EMBL" id="KK208933">
    <property type="protein sequence ID" value="EZF69379.1"/>
    <property type="molecule type" value="Genomic_DNA"/>
</dbReference>
<reference evidence="2 3" key="1">
    <citation type="submission" date="2014-02" db="EMBL/GenBank/DDBJ databases">
        <title>The Genome Sequence of Trichophyton rubrum (morphotype soudanense) CBS 452.61.</title>
        <authorList>
            <consortium name="The Broad Institute Genomics Platform"/>
            <person name="Cuomo C.A."/>
            <person name="White T.C."/>
            <person name="Graser Y."/>
            <person name="Martinez-Rossi N."/>
            <person name="Heitman J."/>
            <person name="Young S.K."/>
            <person name="Zeng Q."/>
            <person name="Gargeya S."/>
            <person name="Abouelleil A."/>
            <person name="Alvarado L."/>
            <person name="Chapman S.B."/>
            <person name="Gainer-Dewar J."/>
            <person name="Goldberg J."/>
            <person name="Griggs A."/>
            <person name="Gujja S."/>
            <person name="Hansen M."/>
            <person name="Howarth C."/>
            <person name="Imamovic A."/>
            <person name="Larimer J."/>
            <person name="Martinez D."/>
            <person name="Murphy C."/>
            <person name="Pearson M.D."/>
            <person name="Persinoti G."/>
            <person name="Poon T."/>
            <person name="Priest M."/>
            <person name="Roberts A.D."/>
            <person name="Saif S."/>
            <person name="Shea T.D."/>
            <person name="Sykes S.N."/>
            <person name="Wortman J."/>
            <person name="Nusbaum C."/>
            <person name="Birren B."/>
        </authorList>
    </citation>
    <scope>NUCLEOTIDE SEQUENCE [LARGE SCALE GENOMIC DNA]</scope>
    <source>
        <strain evidence="2 3">CBS 452.61</strain>
    </source>
</reference>
<accession>A0A022XFX3</accession>
<organism evidence="2 3">
    <name type="scientific">Trichophyton soudanense CBS 452.61</name>
    <dbReference type="NCBI Taxonomy" id="1215331"/>
    <lineage>
        <taxon>Eukaryota</taxon>
        <taxon>Fungi</taxon>
        <taxon>Dikarya</taxon>
        <taxon>Ascomycota</taxon>
        <taxon>Pezizomycotina</taxon>
        <taxon>Eurotiomycetes</taxon>
        <taxon>Eurotiomycetidae</taxon>
        <taxon>Onygenales</taxon>
        <taxon>Arthrodermataceae</taxon>
        <taxon>Trichophyton</taxon>
    </lineage>
</organism>
<protein>
    <submittedName>
        <fullName evidence="2">Uncharacterized protein</fullName>
    </submittedName>
</protein>
<proteinExistence type="predicted"/>
<dbReference type="AlphaFoldDB" id="A0A022XFX3"/>
<feature type="compositionally biased region" description="Basic and acidic residues" evidence="1">
    <location>
        <begin position="121"/>
        <end position="132"/>
    </location>
</feature>
<evidence type="ECO:0000256" key="1">
    <source>
        <dbReference type="SAM" id="MobiDB-lite"/>
    </source>
</evidence>